<dbReference type="RefSeq" id="WP_064596657.1">
    <property type="nucleotide sequence ID" value="NZ_CP134782.1"/>
</dbReference>
<sequence length="273" mass="30663">MKLTINHLTRYSYDEEVKFSTQYLRLTPQDSGHQHIRDWTLTFPDCASVTTTDTWGNVLHVLTLDNPHKEIVIHAQGIVDIADNEESNETDEEPTLVSPLVFLRSTPLTQANDAIRAFASHYFQPEAPVGSLTTLMAALRERMPYSPGATQVQDSAAEAFDRGMGVCQDHSHVFLACCRSLQIPARYVSGYVYSKDTHHVAMHAWAEVWLDNRWLAFDITNNTRSLAQHLKLAVGLDYLDACPVRGSRLGGGAEVMFSEAEVRQFSQQAQQQQ</sequence>
<proteinExistence type="predicted"/>
<dbReference type="Pfam" id="PF08379">
    <property type="entry name" value="Bact_transglu_N"/>
    <property type="match status" value="1"/>
</dbReference>
<dbReference type="STRING" id="1691903.A9B99_20825"/>
<accession>A0A1B7L638</accession>
<comment type="caution">
    <text evidence="2">The sequence shown here is derived from an EMBL/GenBank/DDBJ whole genome shotgun (WGS) entry which is preliminary data.</text>
</comment>
<dbReference type="PANTHER" id="PTHR33490">
    <property type="entry name" value="BLR5614 PROTEIN-RELATED"/>
    <property type="match status" value="1"/>
</dbReference>
<keyword evidence="3" id="KW-1185">Reference proteome</keyword>
<evidence type="ECO:0000313" key="2">
    <source>
        <dbReference type="EMBL" id="OAT77651.1"/>
    </source>
</evidence>
<dbReference type="EMBL" id="LYRP01000006">
    <property type="protein sequence ID" value="OAT77651.1"/>
    <property type="molecule type" value="Genomic_DNA"/>
</dbReference>
<organism evidence="2 3">
    <name type="scientific">Mangrovibacter phragmitis</name>
    <dbReference type="NCBI Taxonomy" id="1691903"/>
    <lineage>
        <taxon>Bacteria</taxon>
        <taxon>Pseudomonadati</taxon>
        <taxon>Pseudomonadota</taxon>
        <taxon>Gammaproteobacteria</taxon>
        <taxon>Enterobacterales</taxon>
        <taxon>Enterobacteriaceae</taxon>
        <taxon>Mangrovibacter</taxon>
    </lineage>
</organism>
<protein>
    <submittedName>
        <fullName evidence="2">Transglutaminase</fullName>
    </submittedName>
</protein>
<dbReference type="OrthoDB" id="5438043at2"/>
<dbReference type="InterPro" id="IPR002931">
    <property type="entry name" value="Transglutaminase-like"/>
</dbReference>
<gene>
    <name evidence="2" type="ORF">A9B99_20825</name>
</gene>
<dbReference type="InterPro" id="IPR013589">
    <property type="entry name" value="Bac_transglu_N"/>
</dbReference>
<dbReference type="Gene3D" id="3.10.620.30">
    <property type="match status" value="1"/>
</dbReference>
<reference evidence="3" key="1">
    <citation type="submission" date="2016-05" db="EMBL/GenBank/DDBJ databases">
        <authorList>
            <person name="Behera P."/>
            <person name="Vaishampayan P."/>
            <person name="Singh N."/>
            <person name="Raina V."/>
            <person name="Suar M."/>
            <person name="Pattnaik A."/>
            <person name="Rastogi G."/>
        </authorList>
    </citation>
    <scope>NUCLEOTIDE SEQUENCE [LARGE SCALE GENOMIC DNA]</scope>
    <source>
        <strain evidence="3">MP23</strain>
    </source>
</reference>
<dbReference type="Proteomes" id="UP000078225">
    <property type="component" value="Unassembled WGS sequence"/>
</dbReference>
<dbReference type="Pfam" id="PF01841">
    <property type="entry name" value="Transglut_core"/>
    <property type="match status" value="1"/>
</dbReference>
<evidence type="ECO:0000313" key="3">
    <source>
        <dbReference type="Proteomes" id="UP000078225"/>
    </source>
</evidence>
<name>A0A1B7L638_9ENTR</name>
<evidence type="ECO:0000259" key="1">
    <source>
        <dbReference type="SMART" id="SM00460"/>
    </source>
</evidence>
<dbReference type="SMART" id="SM00460">
    <property type="entry name" value="TGc"/>
    <property type="match status" value="1"/>
</dbReference>
<dbReference type="PANTHER" id="PTHR33490:SF6">
    <property type="entry name" value="SLL1049 PROTEIN"/>
    <property type="match status" value="1"/>
</dbReference>
<dbReference type="SUPFAM" id="SSF54001">
    <property type="entry name" value="Cysteine proteinases"/>
    <property type="match status" value="1"/>
</dbReference>
<dbReference type="AlphaFoldDB" id="A0A1B7L638"/>
<feature type="domain" description="Transglutaminase-like" evidence="1">
    <location>
        <begin position="159"/>
        <end position="221"/>
    </location>
</feature>
<dbReference type="InterPro" id="IPR038765">
    <property type="entry name" value="Papain-like_cys_pep_sf"/>
</dbReference>